<dbReference type="GO" id="GO:0016987">
    <property type="term" value="F:sigma factor activity"/>
    <property type="evidence" value="ECO:0007669"/>
    <property type="project" value="InterPro"/>
</dbReference>
<dbReference type="Pfam" id="PF08281">
    <property type="entry name" value="Sigma70_r4_2"/>
    <property type="match status" value="1"/>
</dbReference>
<sequence length="66" mass="7072">MKGLTATDAELEQLPRNAQDILSLACLGLNYLSIAATLSVPLGTVRSRLHRARARVAAMRAAQAVR</sequence>
<feature type="domain" description="RNA polymerase sigma factor 70 region 4 type 2" evidence="2">
    <location>
        <begin position="8"/>
        <end position="55"/>
    </location>
</feature>
<evidence type="ECO:0000259" key="2">
    <source>
        <dbReference type="Pfam" id="PF08281"/>
    </source>
</evidence>
<dbReference type="InterPro" id="IPR036388">
    <property type="entry name" value="WH-like_DNA-bd_sf"/>
</dbReference>
<dbReference type="SUPFAM" id="SSF88659">
    <property type="entry name" value="Sigma3 and sigma4 domains of RNA polymerase sigma factors"/>
    <property type="match status" value="1"/>
</dbReference>
<keyword evidence="3" id="KW-0240">DNA-directed RNA polymerase</keyword>
<accession>A0A840MZW4</accession>
<dbReference type="InterPro" id="IPR013249">
    <property type="entry name" value="RNA_pol_sigma70_r4_t2"/>
</dbReference>
<feature type="transmembrane region" description="Helical" evidence="1">
    <location>
        <begin position="21"/>
        <end position="45"/>
    </location>
</feature>
<keyword evidence="3" id="KW-0804">Transcription</keyword>
<dbReference type="AlphaFoldDB" id="A0A840MZW4"/>
<protein>
    <submittedName>
        <fullName evidence="3">DNA-directed RNA polymerase specialized sigma24 family protein</fullName>
    </submittedName>
</protein>
<dbReference type="RefSeq" id="WP_184082936.1">
    <property type="nucleotide sequence ID" value="NZ_JACHIJ010000002.1"/>
</dbReference>
<proteinExistence type="predicted"/>
<dbReference type="Gene3D" id="1.10.10.10">
    <property type="entry name" value="Winged helix-like DNA-binding domain superfamily/Winged helix DNA-binding domain"/>
    <property type="match status" value="1"/>
</dbReference>
<keyword evidence="1" id="KW-1133">Transmembrane helix</keyword>
<dbReference type="InterPro" id="IPR013324">
    <property type="entry name" value="RNA_pol_sigma_r3/r4-like"/>
</dbReference>
<name>A0A840MZW4_9BRAD</name>
<dbReference type="EMBL" id="JACHIJ010000002">
    <property type="protein sequence ID" value="MBB5051151.1"/>
    <property type="molecule type" value="Genomic_DNA"/>
</dbReference>
<gene>
    <name evidence="3" type="ORF">HNQ36_001105</name>
</gene>
<evidence type="ECO:0000313" key="3">
    <source>
        <dbReference type="EMBL" id="MBB5051151.1"/>
    </source>
</evidence>
<organism evidence="3 4">
    <name type="scientific">Afipia massiliensis</name>
    <dbReference type="NCBI Taxonomy" id="211460"/>
    <lineage>
        <taxon>Bacteria</taxon>
        <taxon>Pseudomonadati</taxon>
        <taxon>Pseudomonadota</taxon>
        <taxon>Alphaproteobacteria</taxon>
        <taxon>Hyphomicrobiales</taxon>
        <taxon>Nitrobacteraceae</taxon>
        <taxon>Afipia</taxon>
    </lineage>
</organism>
<dbReference type="GO" id="GO:0000428">
    <property type="term" value="C:DNA-directed RNA polymerase complex"/>
    <property type="evidence" value="ECO:0007669"/>
    <property type="project" value="UniProtKB-KW"/>
</dbReference>
<keyword evidence="1" id="KW-0472">Membrane</keyword>
<evidence type="ECO:0000313" key="4">
    <source>
        <dbReference type="Proteomes" id="UP000521227"/>
    </source>
</evidence>
<dbReference type="Proteomes" id="UP000521227">
    <property type="component" value="Unassembled WGS sequence"/>
</dbReference>
<dbReference type="GO" id="GO:0003677">
    <property type="term" value="F:DNA binding"/>
    <property type="evidence" value="ECO:0007669"/>
    <property type="project" value="InterPro"/>
</dbReference>
<comment type="caution">
    <text evidence="3">The sequence shown here is derived from an EMBL/GenBank/DDBJ whole genome shotgun (WGS) entry which is preliminary data.</text>
</comment>
<dbReference type="GO" id="GO:0006352">
    <property type="term" value="P:DNA-templated transcription initiation"/>
    <property type="evidence" value="ECO:0007669"/>
    <property type="project" value="InterPro"/>
</dbReference>
<reference evidence="3 4" key="1">
    <citation type="submission" date="2020-08" db="EMBL/GenBank/DDBJ databases">
        <title>Genomic Encyclopedia of Type Strains, Phase IV (KMG-IV): sequencing the most valuable type-strain genomes for metagenomic binning, comparative biology and taxonomic classification.</title>
        <authorList>
            <person name="Goeker M."/>
        </authorList>
    </citation>
    <scope>NUCLEOTIDE SEQUENCE [LARGE SCALE GENOMIC DNA]</scope>
    <source>
        <strain evidence="3 4">DSM 17498</strain>
    </source>
</reference>
<evidence type="ECO:0000256" key="1">
    <source>
        <dbReference type="SAM" id="Phobius"/>
    </source>
</evidence>
<keyword evidence="1" id="KW-0812">Transmembrane</keyword>